<feature type="region of interest" description="Disordered" evidence="1">
    <location>
        <begin position="57"/>
        <end position="113"/>
    </location>
</feature>
<reference evidence="2" key="1">
    <citation type="submission" date="2020-01" db="EMBL/GenBank/DDBJ databases">
        <authorList>
            <person name="Feng Z.H.Z."/>
        </authorList>
    </citation>
    <scope>NUCLEOTIDE SEQUENCE</scope>
    <source>
        <strain evidence="2">CBS107.38</strain>
    </source>
</reference>
<accession>A0A8H7B3E3</accession>
<evidence type="ECO:0000313" key="3">
    <source>
        <dbReference type="Proteomes" id="UP000596902"/>
    </source>
</evidence>
<dbReference type="GeneID" id="62205585"/>
<evidence type="ECO:0000256" key="1">
    <source>
        <dbReference type="SAM" id="MobiDB-lite"/>
    </source>
</evidence>
<dbReference type="PANTHER" id="PTHR38166">
    <property type="entry name" value="C2H2-TYPE DOMAIN-CONTAINING PROTEIN-RELATED"/>
    <property type="match status" value="1"/>
</dbReference>
<sequence>MSTHTWLKQEPVDQDDQVRDSAHSEYGQHTSSYGYSSPAIPRKVQVEMNLDMLANEEKTRSKKSSALRVGNSNNSGHPVIKRKMKRCAQDCSDDDEISHQHHRKRPMKGTEDSNIPLACPFAKHDPIASPGCWDFAAENLARLKEHLLRRHERPYCPICFDSFQNYDARDSHVRERECDEVDGKQRGPWMEPDVTLKIRRRTRKGENVTQGWQRIYSILFPEERTIPLPYTEDIGRLYMERMRKTVADDFIHYVHATLDLLSTDGIANKPSAIKAACISHLSKVADQYVTRGESKSRK</sequence>
<feature type="region of interest" description="Disordered" evidence="1">
    <location>
        <begin position="1"/>
        <end position="41"/>
    </location>
</feature>
<organism evidence="2 3">
    <name type="scientific">Alternaria burnsii</name>
    <dbReference type="NCBI Taxonomy" id="1187904"/>
    <lineage>
        <taxon>Eukaryota</taxon>
        <taxon>Fungi</taxon>
        <taxon>Dikarya</taxon>
        <taxon>Ascomycota</taxon>
        <taxon>Pezizomycotina</taxon>
        <taxon>Dothideomycetes</taxon>
        <taxon>Pleosporomycetidae</taxon>
        <taxon>Pleosporales</taxon>
        <taxon>Pleosporineae</taxon>
        <taxon>Pleosporaceae</taxon>
        <taxon>Alternaria</taxon>
        <taxon>Alternaria sect. Alternaria</taxon>
    </lineage>
</organism>
<protein>
    <recommendedName>
        <fullName evidence="4">C2H2-type domain-containing protein</fullName>
    </recommendedName>
</protein>
<dbReference type="Proteomes" id="UP000596902">
    <property type="component" value="Unassembled WGS sequence"/>
</dbReference>
<evidence type="ECO:0008006" key="4">
    <source>
        <dbReference type="Google" id="ProtNLM"/>
    </source>
</evidence>
<comment type="caution">
    <text evidence="2">The sequence shown here is derived from an EMBL/GenBank/DDBJ whole genome shotgun (WGS) entry which is preliminary data.</text>
</comment>
<name>A0A8H7B3E3_9PLEO</name>
<dbReference type="PANTHER" id="PTHR38166:SF1">
    <property type="entry name" value="C2H2-TYPE DOMAIN-CONTAINING PROTEIN"/>
    <property type="match status" value="1"/>
</dbReference>
<proteinExistence type="predicted"/>
<keyword evidence="3" id="KW-1185">Reference proteome</keyword>
<gene>
    <name evidence="2" type="ORF">GT037_007360</name>
</gene>
<dbReference type="RefSeq" id="XP_038784895.1">
    <property type="nucleotide sequence ID" value="XM_038932407.1"/>
</dbReference>
<dbReference type="EMBL" id="JAAABM010000010">
    <property type="protein sequence ID" value="KAF7674600.1"/>
    <property type="molecule type" value="Genomic_DNA"/>
</dbReference>
<dbReference type="AlphaFoldDB" id="A0A8H7B3E3"/>
<evidence type="ECO:0000313" key="2">
    <source>
        <dbReference type="EMBL" id="KAF7674600.1"/>
    </source>
</evidence>
<reference evidence="2" key="2">
    <citation type="submission" date="2020-08" db="EMBL/GenBank/DDBJ databases">
        <title>Draft Genome Sequence of Cumin Blight Pathogen Alternaria burnsii.</title>
        <authorList>
            <person name="Feng Z."/>
        </authorList>
    </citation>
    <scope>NUCLEOTIDE SEQUENCE</scope>
    <source>
        <strain evidence="2">CBS107.38</strain>
    </source>
</reference>